<dbReference type="Proteomes" id="UP000320475">
    <property type="component" value="Unassembled WGS sequence"/>
</dbReference>
<dbReference type="VEuPathDB" id="FungiDB:SeMB42_g01463"/>
<evidence type="ECO:0000313" key="2">
    <source>
        <dbReference type="EMBL" id="TPX42485.1"/>
    </source>
</evidence>
<dbReference type="OrthoDB" id="2436419at2759"/>
<dbReference type="EMBL" id="QEAM01000269">
    <property type="protein sequence ID" value="TPX42485.1"/>
    <property type="molecule type" value="Genomic_DNA"/>
</dbReference>
<reference evidence="2 3" key="1">
    <citation type="journal article" date="2019" name="Sci. Rep.">
        <title>Comparative genomics of chytrid fungi reveal insights into the obligate biotrophic and pathogenic lifestyle of Synchytrium endobioticum.</title>
        <authorList>
            <person name="van de Vossenberg B.T.L.H."/>
            <person name="Warris S."/>
            <person name="Nguyen H.D.T."/>
            <person name="van Gent-Pelzer M.P.E."/>
            <person name="Joly D.L."/>
            <person name="van de Geest H.C."/>
            <person name="Bonants P.J.M."/>
            <person name="Smith D.S."/>
            <person name="Levesque C.A."/>
            <person name="van der Lee T.A.J."/>
        </authorList>
    </citation>
    <scope>NUCLEOTIDE SEQUENCE [LARGE SCALE GENOMIC DNA]</scope>
    <source>
        <strain evidence="2 3">LEV6574</strain>
    </source>
</reference>
<protein>
    <submittedName>
        <fullName evidence="2">Uncharacterized protein</fullName>
    </submittedName>
</protein>
<name>A0A507CTQ3_9FUNG</name>
<evidence type="ECO:0000256" key="1">
    <source>
        <dbReference type="SAM" id="MobiDB-lite"/>
    </source>
</evidence>
<gene>
    <name evidence="2" type="ORF">SeLEV6574_g05576</name>
</gene>
<sequence length="235" mass="26700">MLGALIQKLAADIDTVFSNQIVGMLPLLKERVVEVVGEAGRLVIGNIEAWVDVPPEDDPPNPPPPVQVFYEINRLLPSPYRRSIVPHTSRDGFETNGLVLSMLWIDTTSKPPLRDRAVAYDPNHPNQRRNLAVTAKCLAEPERRYRDWLEANKLEDISAAERECTKSDQETWTEFLECFVRSYDIARAYNSTNKHKRKRWDADKAKRGELDRVLEGVASAGSRNRQKQAPLVTVK</sequence>
<comment type="caution">
    <text evidence="2">The sequence shown here is derived from an EMBL/GenBank/DDBJ whole genome shotgun (WGS) entry which is preliminary data.</text>
</comment>
<evidence type="ECO:0000313" key="3">
    <source>
        <dbReference type="Proteomes" id="UP000320475"/>
    </source>
</evidence>
<proteinExistence type="predicted"/>
<feature type="region of interest" description="Disordered" evidence="1">
    <location>
        <begin position="216"/>
        <end position="235"/>
    </location>
</feature>
<dbReference type="AlphaFoldDB" id="A0A507CTQ3"/>
<organism evidence="2 3">
    <name type="scientific">Synchytrium endobioticum</name>
    <dbReference type="NCBI Taxonomy" id="286115"/>
    <lineage>
        <taxon>Eukaryota</taxon>
        <taxon>Fungi</taxon>
        <taxon>Fungi incertae sedis</taxon>
        <taxon>Chytridiomycota</taxon>
        <taxon>Chytridiomycota incertae sedis</taxon>
        <taxon>Chytridiomycetes</taxon>
        <taxon>Synchytriales</taxon>
        <taxon>Synchytriaceae</taxon>
        <taxon>Synchytrium</taxon>
    </lineage>
</organism>
<accession>A0A507CTQ3</accession>